<dbReference type="GO" id="GO:0046872">
    <property type="term" value="F:metal ion binding"/>
    <property type="evidence" value="ECO:0007669"/>
    <property type="project" value="UniProtKB-KW"/>
</dbReference>
<dbReference type="InterPro" id="IPR006680">
    <property type="entry name" value="Amidohydro-rel"/>
</dbReference>
<feature type="domain" description="Formimidoylglutamate deiminase N-terminal" evidence="6">
    <location>
        <begin position="4"/>
        <end position="45"/>
    </location>
</feature>
<dbReference type="Pfam" id="PF01979">
    <property type="entry name" value="Amidohydro_1"/>
    <property type="match status" value="1"/>
</dbReference>
<dbReference type="GO" id="GO:0005829">
    <property type="term" value="C:cytosol"/>
    <property type="evidence" value="ECO:0007669"/>
    <property type="project" value="TreeGrafter"/>
</dbReference>
<dbReference type="EMBL" id="JAJUWU010000004">
    <property type="protein sequence ID" value="MCE7027590.1"/>
    <property type="molecule type" value="Genomic_DNA"/>
</dbReference>
<dbReference type="InterPro" id="IPR010252">
    <property type="entry name" value="HutF"/>
</dbReference>
<keyword evidence="3 7" id="KW-0378">Hydrolase</keyword>
<dbReference type="Gene3D" id="3.20.20.140">
    <property type="entry name" value="Metal-dependent hydrolases"/>
    <property type="match status" value="1"/>
</dbReference>
<dbReference type="Gene3D" id="2.30.40.10">
    <property type="entry name" value="Urease, subunit C, domain 1"/>
    <property type="match status" value="1"/>
</dbReference>
<keyword evidence="4" id="KW-0862">Zinc</keyword>
<dbReference type="PANTHER" id="PTHR11271">
    <property type="entry name" value="GUANINE DEAMINASE"/>
    <property type="match status" value="1"/>
</dbReference>
<dbReference type="Pfam" id="PF22429">
    <property type="entry name" value="HutF_N"/>
    <property type="match status" value="1"/>
</dbReference>
<dbReference type="NCBIfam" id="NF006684">
    <property type="entry name" value="PRK09229.1-5"/>
    <property type="match status" value="1"/>
</dbReference>
<dbReference type="Proteomes" id="UP001139035">
    <property type="component" value="Unassembled WGS sequence"/>
</dbReference>
<dbReference type="InterPro" id="IPR055156">
    <property type="entry name" value="HutF-like_N"/>
</dbReference>
<dbReference type="RefSeq" id="WP_233718574.1">
    <property type="nucleotide sequence ID" value="NZ_JAJUWU010000004.1"/>
</dbReference>
<proteinExistence type="predicted"/>
<organism evidence="7 8">
    <name type="scientific">Jiella avicenniae</name>
    <dbReference type="NCBI Taxonomy" id="2907202"/>
    <lineage>
        <taxon>Bacteria</taxon>
        <taxon>Pseudomonadati</taxon>
        <taxon>Pseudomonadota</taxon>
        <taxon>Alphaproteobacteria</taxon>
        <taxon>Hyphomicrobiales</taxon>
        <taxon>Aurantimonadaceae</taxon>
        <taxon>Jiella</taxon>
    </lineage>
</organism>
<keyword evidence="8" id="KW-1185">Reference proteome</keyword>
<gene>
    <name evidence="7" type="ORF">LZD57_06275</name>
</gene>
<dbReference type="AlphaFoldDB" id="A0A9X1NZJ6"/>
<name>A0A9X1NZJ6_9HYPH</name>
<sequence>MTGTTIFADNALLPDGFATNCRITVAGARIAEVETGVRQAAGDERVAVLVPGMANLHSHAFQRAMAGLAEIRGPGLDTFWTWRDIMYRVALALSPEEIGAIAAQLYAEMLEGGFTRVGEFHYLHHQPDGTPYDDVARLAGAVAAAAGESGIGMTLIPVLYAHSDFGGAAPTAGQRRFVNDRDGFARLVEASETVLAGLPEARLAVAAHSLRAATPDELAFAASLRPDAPFHMHVSEQVKEVEDCLAWSGRRPVEWLLDHAAVDRRWCLIHATHMTDAETRALAATGAVAGLCPVTEANLGDGFFNAAEFVAAGGTLGVGTDSNVLIGVSDELRQLEYAQRLNRRARNVLAPHGASNGRTIFEAALSGGARATGIGTAGLKPGALADLVSLKADHPALVGRSGDRILDSFVFGASASPIDKVWALGQKRVEDGRHVDGAAIFARFKAATATLAGRI</sequence>
<dbReference type="SUPFAM" id="SSF51556">
    <property type="entry name" value="Metallo-dependent hydrolases"/>
    <property type="match status" value="1"/>
</dbReference>
<dbReference type="InterPro" id="IPR032466">
    <property type="entry name" value="Metal_Hydrolase"/>
</dbReference>
<comment type="cofactor">
    <cofactor evidence="1">
        <name>Zn(2+)</name>
        <dbReference type="ChEBI" id="CHEBI:29105"/>
    </cofactor>
</comment>
<evidence type="ECO:0000313" key="8">
    <source>
        <dbReference type="Proteomes" id="UP001139035"/>
    </source>
</evidence>
<evidence type="ECO:0000256" key="3">
    <source>
        <dbReference type="ARBA" id="ARBA00022801"/>
    </source>
</evidence>
<evidence type="ECO:0000313" key="7">
    <source>
        <dbReference type="EMBL" id="MCE7027590.1"/>
    </source>
</evidence>
<evidence type="ECO:0000259" key="5">
    <source>
        <dbReference type="Pfam" id="PF01979"/>
    </source>
</evidence>
<reference evidence="7" key="1">
    <citation type="submission" date="2022-01" db="EMBL/GenBank/DDBJ databases">
        <title>Jiella avicenniae sp. nov., a novel endophytic bacterium isolated from bark of Avicennia marina.</title>
        <authorList>
            <person name="Tuo L."/>
        </authorList>
    </citation>
    <scope>NUCLEOTIDE SEQUENCE</scope>
    <source>
        <strain evidence="7">CBK1P-4</strain>
    </source>
</reference>
<protein>
    <submittedName>
        <fullName evidence="7">Formimidoylglutamate deiminase</fullName>
        <ecNumber evidence="7">3.5.3.13</ecNumber>
    </submittedName>
</protein>
<dbReference type="InterPro" id="IPR011059">
    <property type="entry name" value="Metal-dep_hydrolase_composite"/>
</dbReference>
<keyword evidence="2" id="KW-0479">Metal-binding</keyword>
<evidence type="ECO:0000256" key="2">
    <source>
        <dbReference type="ARBA" id="ARBA00022723"/>
    </source>
</evidence>
<dbReference type="GO" id="GO:0019239">
    <property type="term" value="F:deaminase activity"/>
    <property type="evidence" value="ECO:0007669"/>
    <property type="project" value="TreeGrafter"/>
</dbReference>
<feature type="domain" description="Amidohydrolase-related" evidence="5">
    <location>
        <begin position="48"/>
        <end position="426"/>
    </location>
</feature>
<dbReference type="SUPFAM" id="SSF51338">
    <property type="entry name" value="Composite domain of metallo-dependent hydrolases"/>
    <property type="match status" value="1"/>
</dbReference>
<dbReference type="PANTHER" id="PTHR11271:SF48">
    <property type="entry name" value="AMIDOHYDROLASE-RELATED DOMAIN-CONTAINING PROTEIN"/>
    <property type="match status" value="1"/>
</dbReference>
<dbReference type="NCBIfam" id="NF006683">
    <property type="entry name" value="PRK09229.1-4"/>
    <property type="match status" value="1"/>
</dbReference>
<dbReference type="NCBIfam" id="TIGR02022">
    <property type="entry name" value="hutF"/>
    <property type="match status" value="1"/>
</dbReference>
<evidence type="ECO:0000256" key="1">
    <source>
        <dbReference type="ARBA" id="ARBA00001947"/>
    </source>
</evidence>
<dbReference type="EC" id="3.5.3.13" evidence="7"/>
<evidence type="ECO:0000256" key="4">
    <source>
        <dbReference type="ARBA" id="ARBA00022833"/>
    </source>
</evidence>
<evidence type="ECO:0000259" key="6">
    <source>
        <dbReference type="Pfam" id="PF22429"/>
    </source>
</evidence>
<dbReference type="GO" id="GO:0050416">
    <property type="term" value="F:formimidoylglutamate deiminase activity"/>
    <property type="evidence" value="ECO:0007669"/>
    <property type="project" value="UniProtKB-EC"/>
</dbReference>
<dbReference type="InterPro" id="IPR051607">
    <property type="entry name" value="Metallo-dep_hydrolases"/>
</dbReference>
<dbReference type="NCBIfam" id="NF006681">
    <property type="entry name" value="PRK09229.1-2"/>
    <property type="match status" value="1"/>
</dbReference>
<accession>A0A9X1NZJ6</accession>
<comment type="caution">
    <text evidence="7">The sequence shown here is derived from an EMBL/GenBank/DDBJ whole genome shotgun (WGS) entry which is preliminary data.</text>
</comment>